<dbReference type="EMBL" id="KZ293653">
    <property type="protein sequence ID" value="PBK94602.1"/>
    <property type="molecule type" value="Genomic_DNA"/>
</dbReference>
<proteinExistence type="predicted"/>
<evidence type="ECO:0000256" key="1">
    <source>
        <dbReference type="SAM" id="MobiDB-lite"/>
    </source>
</evidence>
<sequence length="284" mass="31964">MLHNPWNLFLDKLSGVTKLPKAWQAYQEWFTDPANTKLIVNIVAEQWEKQVVDGMTVDGPNAGLQMAVACKLFQALDPEVREEWKEKARDVADYNKKEYVNLLKAPPSKDPVERQLGPMPRNNRQLGTLNLSWQKNLDANPVVWLHWDAKKFKEQVQDFFLDFLYTAYTVTDCKNARLPEEGSDIEGWLYGFDNELKGINQDLDDISDSSSSSEDSEAKDQPDAIAAPPRKCKHVAAKDSNVAKGTKKLVQHGGKDSNQENLPAHDDGMDEGSKGCVDEACNQD</sequence>
<protein>
    <submittedName>
        <fullName evidence="2">Uncharacterized protein</fullName>
    </submittedName>
</protein>
<dbReference type="OrthoDB" id="3058987at2759"/>
<evidence type="ECO:0000313" key="2">
    <source>
        <dbReference type="EMBL" id="PBK94602.1"/>
    </source>
</evidence>
<dbReference type="Proteomes" id="UP000217790">
    <property type="component" value="Unassembled WGS sequence"/>
</dbReference>
<evidence type="ECO:0000313" key="3">
    <source>
        <dbReference type="Proteomes" id="UP000217790"/>
    </source>
</evidence>
<name>A0A2H3DT17_ARMGA</name>
<dbReference type="AlphaFoldDB" id="A0A2H3DT17"/>
<organism evidence="2 3">
    <name type="scientific">Armillaria gallica</name>
    <name type="common">Bulbous honey fungus</name>
    <name type="synonym">Armillaria bulbosa</name>
    <dbReference type="NCBI Taxonomy" id="47427"/>
    <lineage>
        <taxon>Eukaryota</taxon>
        <taxon>Fungi</taxon>
        <taxon>Dikarya</taxon>
        <taxon>Basidiomycota</taxon>
        <taxon>Agaricomycotina</taxon>
        <taxon>Agaricomycetes</taxon>
        <taxon>Agaricomycetidae</taxon>
        <taxon>Agaricales</taxon>
        <taxon>Marasmiineae</taxon>
        <taxon>Physalacriaceae</taxon>
        <taxon>Armillaria</taxon>
    </lineage>
</organism>
<reference evidence="3" key="1">
    <citation type="journal article" date="2017" name="Nat. Ecol. Evol.">
        <title>Genome expansion and lineage-specific genetic innovations in the forest pathogenic fungi Armillaria.</title>
        <authorList>
            <person name="Sipos G."/>
            <person name="Prasanna A.N."/>
            <person name="Walter M.C."/>
            <person name="O'Connor E."/>
            <person name="Balint B."/>
            <person name="Krizsan K."/>
            <person name="Kiss B."/>
            <person name="Hess J."/>
            <person name="Varga T."/>
            <person name="Slot J."/>
            <person name="Riley R."/>
            <person name="Boka B."/>
            <person name="Rigling D."/>
            <person name="Barry K."/>
            <person name="Lee J."/>
            <person name="Mihaltcheva S."/>
            <person name="LaButti K."/>
            <person name="Lipzen A."/>
            <person name="Waldron R."/>
            <person name="Moloney N.M."/>
            <person name="Sperisen C."/>
            <person name="Kredics L."/>
            <person name="Vagvoelgyi C."/>
            <person name="Patrignani A."/>
            <person name="Fitzpatrick D."/>
            <person name="Nagy I."/>
            <person name="Doyle S."/>
            <person name="Anderson J.B."/>
            <person name="Grigoriev I.V."/>
            <person name="Gueldener U."/>
            <person name="Muensterkoetter M."/>
            <person name="Nagy L.G."/>
        </authorList>
    </citation>
    <scope>NUCLEOTIDE SEQUENCE [LARGE SCALE GENOMIC DNA]</scope>
    <source>
        <strain evidence="3">Ar21-2</strain>
    </source>
</reference>
<feature type="compositionally biased region" description="Basic and acidic residues" evidence="1">
    <location>
        <begin position="253"/>
        <end position="277"/>
    </location>
</feature>
<accession>A0A2H3DT17</accession>
<dbReference type="STRING" id="47427.A0A2H3DT17"/>
<feature type="region of interest" description="Disordered" evidence="1">
    <location>
        <begin position="201"/>
        <end position="284"/>
    </location>
</feature>
<dbReference type="InParanoid" id="A0A2H3DT17"/>
<gene>
    <name evidence="2" type="ORF">ARMGADRAFT_1078495</name>
</gene>
<keyword evidence="3" id="KW-1185">Reference proteome</keyword>